<evidence type="ECO:0000313" key="2">
    <source>
        <dbReference type="EMBL" id="MBH0237134.1"/>
    </source>
</evidence>
<feature type="domain" description="Glucosamine inositolphosphorylceramide transferase 1 N-terminal" evidence="1">
    <location>
        <begin position="247"/>
        <end position="447"/>
    </location>
</feature>
<sequence length="501" mass="54197">MRVLLRIDAARTRRWTVRLAERLAAVRGIDLRVEAAPGTPPASAVSLLLAFERMVLHRSRPGAADAAELPASPADDGAPDLVIDLAGLSLPAGTAALQVLYDGATGEDALFASVLGGRLPLIEIIDEHGVVRGRANPSPETAGGLSGGIDAVSARVVTLLEKIVREHLTGRTPARLDRTSPPLLQPRPVPLFAARNLAATAVRALYRLCCHAPHWRIGWRLHDGPGVLETGDLSGPRWQVLADPGDHFYADPVPVVWQGRTVLFFEDLDHRHGKGVISGVEFGPEGPVGPVFPVLEDPWHLSYPFLIEHGGALYMIPETTGNRDVAVYRCAEFPGRWERCAVLLSGLEAADVTITAQSGRQWMFTATRDDAGGWSDTLSLFHAPDLFGPWQAHPLNPVLIDRDSARPAGNMVRIGGRLIRPVQDCSGGYGSALGLAEVTRLDPEGFAQEMRSIVRPGPRWPGRKLHTLNRAGRLEVIDGTTYRPKLPALAKIADRRFAPRG</sequence>
<dbReference type="InterPro" id="IPR056442">
    <property type="entry name" value="GINT1_N"/>
</dbReference>
<keyword evidence="3" id="KW-1185">Reference proteome</keyword>
<dbReference type="AlphaFoldDB" id="A0A931I0K6"/>
<dbReference type="EMBL" id="JADZLT010000041">
    <property type="protein sequence ID" value="MBH0237134.1"/>
    <property type="molecule type" value="Genomic_DNA"/>
</dbReference>
<dbReference type="InterPro" id="IPR023296">
    <property type="entry name" value="Glyco_hydro_beta-prop_sf"/>
</dbReference>
<accession>A0A931I0K6</accession>
<gene>
    <name evidence="2" type="ORF">I5731_04815</name>
</gene>
<reference evidence="2" key="1">
    <citation type="submission" date="2020-12" db="EMBL/GenBank/DDBJ databases">
        <title>Methylobrevis albus sp. nov., isolated from fresh water lack sediment.</title>
        <authorList>
            <person name="Zou Q."/>
        </authorList>
    </citation>
    <scope>NUCLEOTIDE SEQUENCE</scope>
    <source>
        <strain evidence="2">L22</strain>
    </source>
</reference>
<evidence type="ECO:0000313" key="3">
    <source>
        <dbReference type="Proteomes" id="UP000631694"/>
    </source>
</evidence>
<evidence type="ECO:0000259" key="1">
    <source>
        <dbReference type="Pfam" id="PF24793"/>
    </source>
</evidence>
<dbReference type="Pfam" id="PF24793">
    <property type="entry name" value="GINT1_N"/>
    <property type="match status" value="1"/>
</dbReference>
<dbReference type="SUPFAM" id="SSF75005">
    <property type="entry name" value="Arabinanase/levansucrase/invertase"/>
    <property type="match status" value="1"/>
</dbReference>
<dbReference type="Proteomes" id="UP000631694">
    <property type="component" value="Unassembled WGS sequence"/>
</dbReference>
<proteinExistence type="predicted"/>
<protein>
    <recommendedName>
        <fullName evidence="1">Glucosamine inositolphosphorylceramide transferase 1 N-terminal domain-containing protein</fullName>
    </recommendedName>
</protein>
<dbReference type="RefSeq" id="WP_197310236.1">
    <property type="nucleotide sequence ID" value="NZ_JADZLT010000041.1"/>
</dbReference>
<name>A0A931I0K6_9HYPH</name>
<comment type="caution">
    <text evidence="2">The sequence shown here is derived from an EMBL/GenBank/DDBJ whole genome shotgun (WGS) entry which is preliminary data.</text>
</comment>
<organism evidence="2 3">
    <name type="scientific">Methylobrevis albus</name>
    <dbReference type="NCBI Taxonomy" id="2793297"/>
    <lineage>
        <taxon>Bacteria</taxon>
        <taxon>Pseudomonadati</taxon>
        <taxon>Pseudomonadota</taxon>
        <taxon>Alphaproteobacteria</taxon>
        <taxon>Hyphomicrobiales</taxon>
        <taxon>Pleomorphomonadaceae</taxon>
        <taxon>Methylobrevis</taxon>
    </lineage>
</organism>